<accession>A0A7Y4JWP0</accession>
<evidence type="ECO:0000256" key="2">
    <source>
        <dbReference type="ARBA" id="ARBA00022679"/>
    </source>
</evidence>
<dbReference type="NCBIfam" id="NF041876">
    <property type="entry name" value="EPS_EpsE"/>
    <property type="match status" value="1"/>
</dbReference>
<dbReference type="InterPro" id="IPR001296">
    <property type="entry name" value="Glyco_trans_1"/>
</dbReference>
<comment type="caution">
    <text evidence="4">The sequence shown here is derived from an EMBL/GenBank/DDBJ whole genome shotgun (WGS) entry which is preliminary data.</text>
</comment>
<evidence type="ECO:0000313" key="4">
    <source>
        <dbReference type="EMBL" id="NOK12574.1"/>
    </source>
</evidence>
<feature type="domain" description="Glycosyl transferase family 1" evidence="3">
    <location>
        <begin position="233"/>
        <end position="394"/>
    </location>
</feature>
<dbReference type="CDD" id="cd03801">
    <property type="entry name" value="GT4_PimA-like"/>
    <property type="match status" value="1"/>
</dbReference>
<dbReference type="Gene3D" id="3.40.50.2000">
    <property type="entry name" value="Glycogen Phosphorylase B"/>
    <property type="match status" value="2"/>
</dbReference>
<organism evidence="4 5">
    <name type="scientific">Corallococcus exercitus</name>
    <dbReference type="NCBI Taxonomy" id="2316736"/>
    <lineage>
        <taxon>Bacteria</taxon>
        <taxon>Pseudomonadati</taxon>
        <taxon>Myxococcota</taxon>
        <taxon>Myxococcia</taxon>
        <taxon>Myxococcales</taxon>
        <taxon>Cystobacterineae</taxon>
        <taxon>Myxococcaceae</taxon>
        <taxon>Corallococcus</taxon>
    </lineage>
</organism>
<dbReference type="AlphaFoldDB" id="A0A7Y4JWP0"/>
<dbReference type="GO" id="GO:0016757">
    <property type="term" value="F:glycosyltransferase activity"/>
    <property type="evidence" value="ECO:0007669"/>
    <property type="project" value="UniProtKB-KW"/>
</dbReference>
<dbReference type="SUPFAM" id="SSF53756">
    <property type="entry name" value="UDP-Glycosyltransferase/glycogen phosphorylase"/>
    <property type="match status" value="1"/>
</dbReference>
<evidence type="ECO:0000256" key="1">
    <source>
        <dbReference type="ARBA" id="ARBA00022676"/>
    </source>
</evidence>
<dbReference type="Proteomes" id="UP000528460">
    <property type="component" value="Unassembled WGS sequence"/>
</dbReference>
<sequence length="418" mass="45084">MGDAACYGWSVQKIGYLIPEFPGQTHIFFWRELQALPGKGVSPELVSTRPPPARIISHSWAREAMSRTEYLAPPPPLGVLRAALEIARAMPAGWARVLASIARAEGLDAKGRAQLVAFAVMGGRLASLARERGWTHVHVHSCANAAHVAMFAHLLSGLTYSMTLHGPLDDYGPNQREKWRHAKFAFVITKKLLAEVRQELAGSLPDQIELAPMGVELSRFQRSVPYEPWSGEGPLRLFACGRLNPCKGHADLIDAVGMLRKKGIDARLSIAGEDEAGGTTYRKVLEAKLAQDGLTDAVTLLGAVSEDVVKDGIQRSHLFALASLQEPLGVAIMEAMAMRAPVVVTGAGGVKELVDDGVDGVLVPPQAPAVLAEKLEKLARDPAEAVRLGEAGRRKVEEQFSSERSADMLARMLDARAP</sequence>
<dbReference type="EMBL" id="JABFJW010000243">
    <property type="protein sequence ID" value="NOK12574.1"/>
    <property type="molecule type" value="Genomic_DNA"/>
</dbReference>
<evidence type="ECO:0000313" key="5">
    <source>
        <dbReference type="Proteomes" id="UP000528460"/>
    </source>
</evidence>
<proteinExistence type="predicted"/>
<protein>
    <submittedName>
        <fullName evidence="4">Glycosyltransferase family 4 protein</fullName>
    </submittedName>
</protein>
<evidence type="ECO:0000259" key="3">
    <source>
        <dbReference type="Pfam" id="PF00534"/>
    </source>
</evidence>
<keyword evidence="1" id="KW-0328">Glycosyltransferase</keyword>
<dbReference type="Pfam" id="PF00534">
    <property type="entry name" value="Glycos_transf_1"/>
    <property type="match status" value="1"/>
</dbReference>
<keyword evidence="2 4" id="KW-0808">Transferase</keyword>
<gene>
    <name evidence="4" type="ORF">HNS30_26365</name>
</gene>
<name>A0A7Y4JWP0_9BACT</name>
<reference evidence="4 5" key="1">
    <citation type="submission" date="2020-05" db="EMBL/GenBank/DDBJ databases">
        <authorList>
            <person name="Whitworth D."/>
        </authorList>
    </citation>
    <scope>NUCLEOTIDE SEQUENCE [LARGE SCALE GENOMIC DNA]</scope>
    <source>
        <strain evidence="4 5">CA046A</strain>
    </source>
</reference>
<dbReference type="PANTHER" id="PTHR12526:SF510">
    <property type="entry name" value="D-INOSITOL 3-PHOSPHATE GLYCOSYLTRANSFERASE"/>
    <property type="match status" value="1"/>
</dbReference>
<dbReference type="PANTHER" id="PTHR12526">
    <property type="entry name" value="GLYCOSYLTRANSFERASE"/>
    <property type="match status" value="1"/>
</dbReference>